<feature type="region of interest" description="Disordered" evidence="1">
    <location>
        <begin position="57"/>
        <end position="83"/>
    </location>
</feature>
<evidence type="ECO:0000313" key="3">
    <source>
        <dbReference type="Proteomes" id="UP000566324"/>
    </source>
</evidence>
<protein>
    <submittedName>
        <fullName evidence="2">Uncharacterized protein</fullName>
    </submittedName>
</protein>
<evidence type="ECO:0000256" key="1">
    <source>
        <dbReference type="SAM" id="MobiDB-lite"/>
    </source>
</evidence>
<dbReference type="RefSeq" id="WP_184069024.1">
    <property type="nucleotide sequence ID" value="NZ_JACHNZ010000021.1"/>
</dbReference>
<evidence type="ECO:0000313" key="2">
    <source>
        <dbReference type="EMBL" id="MBB4632449.1"/>
    </source>
</evidence>
<accession>A0A7W7F795</accession>
<dbReference type="EMBL" id="JACHNZ010000021">
    <property type="protein sequence ID" value="MBB4632449.1"/>
    <property type="molecule type" value="Genomic_DNA"/>
</dbReference>
<organism evidence="2 3">
    <name type="scientific">Sphingosinicella soli</name>
    <dbReference type="NCBI Taxonomy" id="333708"/>
    <lineage>
        <taxon>Bacteria</taxon>
        <taxon>Pseudomonadati</taxon>
        <taxon>Pseudomonadota</taxon>
        <taxon>Alphaproteobacteria</taxon>
        <taxon>Sphingomonadales</taxon>
        <taxon>Sphingosinicellaceae</taxon>
        <taxon>Sphingosinicella</taxon>
    </lineage>
</organism>
<reference evidence="2 3" key="1">
    <citation type="submission" date="2020-08" db="EMBL/GenBank/DDBJ databases">
        <title>Genomic Encyclopedia of Type Strains, Phase IV (KMG-IV): sequencing the most valuable type-strain genomes for metagenomic binning, comparative biology and taxonomic classification.</title>
        <authorList>
            <person name="Goeker M."/>
        </authorList>
    </citation>
    <scope>NUCLEOTIDE SEQUENCE [LARGE SCALE GENOMIC DNA]</scope>
    <source>
        <strain evidence="2 3">DSM 17328</strain>
    </source>
</reference>
<proteinExistence type="predicted"/>
<dbReference type="Proteomes" id="UP000566324">
    <property type="component" value="Unassembled WGS sequence"/>
</dbReference>
<feature type="compositionally biased region" description="Basic and acidic residues" evidence="1">
    <location>
        <begin position="57"/>
        <end position="72"/>
    </location>
</feature>
<keyword evidence="3" id="KW-1185">Reference proteome</keyword>
<name>A0A7W7F795_9SPHN</name>
<comment type="caution">
    <text evidence="2">The sequence shown here is derived from an EMBL/GenBank/DDBJ whole genome shotgun (WGS) entry which is preliminary data.</text>
</comment>
<sequence>MKDQTIFYEERIAEARQAVSVAALDNVRHQAELALDRWIELSDQHVRTREARMKVIADKSARDAERDEERTSAMDAVPDEDAA</sequence>
<gene>
    <name evidence="2" type="ORF">GGQ98_002074</name>
</gene>
<dbReference type="AlphaFoldDB" id="A0A7W7F795"/>